<dbReference type="OrthoDB" id="361972at2759"/>
<proteinExistence type="predicted"/>
<dbReference type="OMA" id="ATKCKCV"/>
<evidence type="ECO:0000259" key="3">
    <source>
        <dbReference type="PROSITE" id="PS50960"/>
    </source>
</evidence>
<keyword evidence="2" id="KW-0238">DNA-binding</keyword>
<protein>
    <submittedName>
        <fullName evidence="4">Jerky-like protein</fullName>
    </submittedName>
</protein>
<gene>
    <name evidence="4" type="ORF">X975_16600</name>
</gene>
<dbReference type="PROSITE" id="PS50960">
    <property type="entry name" value="HTH_PSQ"/>
    <property type="match status" value="1"/>
</dbReference>
<name>A0A087SWE2_STEMI</name>
<feature type="domain" description="HTH psq-type" evidence="3">
    <location>
        <begin position="1"/>
        <end position="52"/>
    </location>
</feature>
<dbReference type="InterPro" id="IPR007889">
    <property type="entry name" value="HTH_Psq"/>
</dbReference>
<comment type="subcellular location">
    <subcellularLocation>
        <location evidence="1 2">Nucleus</location>
    </subcellularLocation>
</comment>
<keyword evidence="5" id="KW-1185">Reference proteome</keyword>
<dbReference type="Gene3D" id="1.10.10.60">
    <property type="entry name" value="Homeodomain-like"/>
    <property type="match status" value="1"/>
</dbReference>
<keyword evidence="2" id="KW-0539">Nucleus</keyword>
<evidence type="ECO:0000256" key="1">
    <source>
        <dbReference type="ARBA" id="ARBA00004123"/>
    </source>
</evidence>
<feature type="non-terminal residue" evidence="4">
    <location>
        <position position="73"/>
    </location>
</feature>
<evidence type="ECO:0000313" key="4">
    <source>
        <dbReference type="EMBL" id="KFM57181.1"/>
    </source>
</evidence>
<dbReference type="Proteomes" id="UP000054359">
    <property type="component" value="Unassembled WGS sequence"/>
</dbReference>
<dbReference type="GO" id="GO:0005634">
    <property type="term" value="C:nucleus"/>
    <property type="evidence" value="ECO:0007669"/>
    <property type="project" value="UniProtKB-SubCell"/>
</dbReference>
<evidence type="ECO:0000313" key="5">
    <source>
        <dbReference type="Proteomes" id="UP000054359"/>
    </source>
</evidence>
<dbReference type="GO" id="GO:0003677">
    <property type="term" value="F:DNA binding"/>
    <property type="evidence" value="ECO:0007669"/>
    <property type="project" value="UniProtKB-UniRule"/>
</dbReference>
<dbReference type="AlphaFoldDB" id="A0A087SWE2"/>
<dbReference type="STRING" id="407821.A0A087SWE2"/>
<evidence type="ECO:0000256" key="2">
    <source>
        <dbReference type="PROSITE-ProRule" id="PRU00320"/>
    </source>
</evidence>
<feature type="DNA-binding region" description="H-T-H motif" evidence="2">
    <location>
        <begin position="28"/>
        <end position="48"/>
    </location>
</feature>
<dbReference type="InterPro" id="IPR009057">
    <property type="entry name" value="Homeodomain-like_sf"/>
</dbReference>
<reference evidence="4 5" key="1">
    <citation type="submission" date="2013-11" db="EMBL/GenBank/DDBJ databases">
        <title>Genome sequencing of Stegodyphus mimosarum.</title>
        <authorList>
            <person name="Bechsgaard J."/>
        </authorList>
    </citation>
    <scope>NUCLEOTIDE SEQUENCE [LARGE SCALE GENOMIC DNA]</scope>
</reference>
<sequence length="73" mass="8329">MPTKRKRVVLTMKDKINIIIRLKQGESGSKLADEYGVGKSTISDIKKNSESILKYVSDSEDDSLLRKTMRRID</sequence>
<dbReference type="Pfam" id="PF04218">
    <property type="entry name" value="CENP-B_N"/>
    <property type="match status" value="1"/>
</dbReference>
<accession>A0A087SWE2</accession>
<dbReference type="SUPFAM" id="SSF46689">
    <property type="entry name" value="Homeodomain-like"/>
    <property type="match status" value="1"/>
</dbReference>
<dbReference type="EMBL" id="KK112250">
    <property type="protein sequence ID" value="KFM57181.1"/>
    <property type="molecule type" value="Genomic_DNA"/>
</dbReference>
<organism evidence="4 5">
    <name type="scientific">Stegodyphus mimosarum</name>
    <name type="common">African social velvet spider</name>
    <dbReference type="NCBI Taxonomy" id="407821"/>
    <lineage>
        <taxon>Eukaryota</taxon>
        <taxon>Metazoa</taxon>
        <taxon>Ecdysozoa</taxon>
        <taxon>Arthropoda</taxon>
        <taxon>Chelicerata</taxon>
        <taxon>Arachnida</taxon>
        <taxon>Araneae</taxon>
        <taxon>Araneomorphae</taxon>
        <taxon>Entelegynae</taxon>
        <taxon>Eresoidea</taxon>
        <taxon>Eresidae</taxon>
        <taxon>Stegodyphus</taxon>
    </lineage>
</organism>